<organism evidence="2">
    <name type="scientific">Alexandrium andersonii</name>
    <dbReference type="NCBI Taxonomy" id="327968"/>
    <lineage>
        <taxon>Eukaryota</taxon>
        <taxon>Sar</taxon>
        <taxon>Alveolata</taxon>
        <taxon>Dinophyceae</taxon>
        <taxon>Gonyaulacales</taxon>
        <taxon>Pyrocystaceae</taxon>
        <taxon>Alexandrium</taxon>
    </lineage>
</organism>
<reference evidence="2" key="1">
    <citation type="submission" date="2021-01" db="EMBL/GenBank/DDBJ databases">
        <authorList>
            <person name="Corre E."/>
            <person name="Pelletier E."/>
            <person name="Niang G."/>
            <person name="Scheremetjew M."/>
            <person name="Finn R."/>
            <person name="Kale V."/>
            <person name="Holt S."/>
            <person name="Cochrane G."/>
            <person name="Meng A."/>
            <person name="Brown T."/>
            <person name="Cohen L."/>
        </authorList>
    </citation>
    <scope>NUCLEOTIDE SEQUENCE</scope>
    <source>
        <strain evidence="2">CCMP2222</strain>
    </source>
</reference>
<gene>
    <name evidence="2" type="ORF">AAND1436_LOCUS40473</name>
</gene>
<evidence type="ECO:0008006" key="3">
    <source>
        <dbReference type="Google" id="ProtNLM"/>
    </source>
</evidence>
<sequence>MVLCSPMAVACLVLLWAFHTGAARRIADKVHTDKTAPTLDTLDVRGSADGICPPEFPEFQASTDFLTGDRCANTADPAKPPYVRCPKGCFAVFVKNDDSNSMEMAMPWCVDGERQPCRSTECWTIHKNFKDMSSLHFMGNYCEADKDVKAIPWCEPYACEVADPRAAPYTGDMSSSRRRGLPSKGLKWPPCRVTEAGTKAKVKVGKTKSMAIARWELVASSTHGLEATVEIGMETATGKQVTETDMREFDESLSTSVGVEVAGYSVSVEGSLSKAHQFGVEKTVESVKSRWEAQALTVSCPETTNWVKTAKIPPTSPTATTTILDYMREDPVATESLFQWVVEANGVRARTEHFRCHTAEDGKLRHPECPPMNCGSPVDNPFCEKSKCIKDDAALK</sequence>
<keyword evidence="1" id="KW-0732">Signal</keyword>
<protein>
    <recommendedName>
        <fullName evidence="3">Sushi domain-containing protein</fullName>
    </recommendedName>
</protein>
<feature type="signal peptide" evidence="1">
    <location>
        <begin position="1"/>
        <end position="23"/>
    </location>
</feature>
<evidence type="ECO:0000256" key="1">
    <source>
        <dbReference type="SAM" id="SignalP"/>
    </source>
</evidence>
<proteinExistence type="predicted"/>
<dbReference type="AlphaFoldDB" id="A0A7S2IDC8"/>
<feature type="chain" id="PRO_5031309302" description="Sushi domain-containing protein" evidence="1">
    <location>
        <begin position="24"/>
        <end position="396"/>
    </location>
</feature>
<name>A0A7S2IDC8_9DINO</name>
<evidence type="ECO:0000313" key="2">
    <source>
        <dbReference type="EMBL" id="CAD9516136.1"/>
    </source>
</evidence>
<dbReference type="EMBL" id="HBGQ01084862">
    <property type="protein sequence ID" value="CAD9516136.1"/>
    <property type="molecule type" value="Transcribed_RNA"/>
</dbReference>
<accession>A0A7S2IDC8</accession>